<gene>
    <name evidence="1" type="ORF">Bpfe_008634</name>
</gene>
<reference evidence="1" key="1">
    <citation type="journal article" date="2023" name="PLoS Negl. Trop. Dis.">
        <title>A genome sequence for Biomphalaria pfeifferi, the major vector snail for the human-infecting parasite Schistosoma mansoni.</title>
        <authorList>
            <person name="Bu L."/>
            <person name="Lu L."/>
            <person name="Laidemitt M.R."/>
            <person name="Zhang S.M."/>
            <person name="Mutuku M."/>
            <person name="Mkoji G."/>
            <person name="Steinauer M."/>
            <person name="Loker E.S."/>
        </authorList>
    </citation>
    <scope>NUCLEOTIDE SEQUENCE</scope>
    <source>
        <strain evidence="1">KasaAsao</strain>
    </source>
</reference>
<keyword evidence="2" id="KW-1185">Reference proteome</keyword>
<protein>
    <submittedName>
        <fullName evidence="1">Uncharacterized protein</fullName>
    </submittedName>
</protein>
<dbReference type="Proteomes" id="UP001233172">
    <property type="component" value="Unassembled WGS sequence"/>
</dbReference>
<feature type="non-terminal residue" evidence="1">
    <location>
        <position position="1"/>
    </location>
</feature>
<evidence type="ECO:0000313" key="2">
    <source>
        <dbReference type="Proteomes" id="UP001233172"/>
    </source>
</evidence>
<accession>A0AAD8BXN1</accession>
<organism evidence="1 2">
    <name type="scientific">Biomphalaria pfeifferi</name>
    <name type="common">Bloodfluke planorb</name>
    <name type="synonym">Freshwater snail</name>
    <dbReference type="NCBI Taxonomy" id="112525"/>
    <lineage>
        <taxon>Eukaryota</taxon>
        <taxon>Metazoa</taxon>
        <taxon>Spiralia</taxon>
        <taxon>Lophotrochozoa</taxon>
        <taxon>Mollusca</taxon>
        <taxon>Gastropoda</taxon>
        <taxon>Heterobranchia</taxon>
        <taxon>Euthyneura</taxon>
        <taxon>Panpulmonata</taxon>
        <taxon>Hygrophila</taxon>
        <taxon>Lymnaeoidea</taxon>
        <taxon>Planorbidae</taxon>
        <taxon>Biomphalaria</taxon>
    </lineage>
</organism>
<dbReference type="AlphaFoldDB" id="A0AAD8BXN1"/>
<name>A0AAD8BXN1_BIOPF</name>
<reference evidence="1" key="2">
    <citation type="submission" date="2023-04" db="EMBL/GenBank/DDBJ databases">
        <authorList>
            <person name="Bu L."/>
            <person name="Lu L."/>
            <person name="Laidemitt M.R."/>
            <person name="Zhang S.M."/>
            <person name="Mutuku M."/>
            <person name="Mkoji G."/>
            <person name="Steinauer M."/>
            <person name="Loker E.S."/>
        </authorList>
    </citation>
    <scope>NUCLEOTIDE SEQUENCE</scope>
    <source>
        <strain evidence="1">KasaAsao</strain>
        <tissue evidence="1">Whole Snail</tissue>
    </source>
</reference>
<sequence>FLPSPCIVSQRPAWAPTSAAPQQHHSRTTATAVLSYPRRLQSSVARGFDPEPLSDDPSCT</sequence>
<proteinExistence type="predicted"/>
<comment type="caution">
    <text evidence="1">The sequence shown here is derived from an EMBL/GenBank/DDBJ whole genome shotgun (WGS) entry which is preliminary data.</text>
</comment>
<evidence type="ECO:0000313" key="1">
    <source>
        <dbReference type="EMBL" id="KAK0061719.1"/>
    </source>
</evidence>
<dbReference type="EMBL" id="JASAOG010000028">
    <property type="protein sequence ID" value="KAK0061719.1"/>
    <property type="molecule type" value="Genomic_DNA"/>
</dbReference>